<reference evidence="1" key="1">
    <citation type="journal article" date="2021" name="Proc. Natl. Acad. Sci. U.S.A.">
        <title>A Catalog of Tens of Thousands of Viruses from Human Metagenomes Reveals Hidden Associations with Chronic Diseases.</title>
        <authorList>
            <person name="Tisza M.J."/>
            <person name="Buck C.B."/>
        </authorList>
    </citation>
    <scope>NUCLEOTIDE SEQUENCE</scope>
    <source>
        <strain evidence="1">CtnCN2</strain>
    </source>
</reference>
<organism evidence="1">
    <name type="scientific">Podoviridae sp. ctnCN2</name>
    <dbReference type="NCBI Taxonomy" id="2825274"/>
    <lineage>
        <taxon>Viruses</taxon>
        <taxon>Duplodnaviria</taxon>
        <taxon>Heunggongvirae</taxon>
        <taxon>Uroviricota</taxon>
        <taxon>Caudoviricetes</taxon>
    </lineage>
</organism>
<sequence length="41" mass="4954">MIAFKAKWRQFWCIHTRYKWECREVGHQTFCTCTNCGKVVG</sequence>
<dbReference type="EMBL" id="BK015452">
    <property type="protein sequence ID" value="DAE07577.1"/>
    <property type="molecule type" value="Genomic_DNA"/>
</dbReference>
<proteinExistence type="predicted"/>
<protein>
    <submittedName>
        <fullName evidence="1">Rubredoxin metal binding domain</fullName>
    </submittedName>
</protein>
<evidence type="ECO:0000313" key="1">
    <source>
        <dbReference type="EMBL" id="DAE07577.1"/>
    </source>
</evidence>
<accession>A0A8S5PMB6</accession>
<name>A0A8S5PMB6_9CAUD</name>